<reference evidence="1 2" key="1">
    <citation type="submission" date="2016-09" db="EMBL/GenBank/DDBJ databases">
        <title>Genomic Taxonomy of the Vibrionaceae.</title>
        <authorList>
            <person name="Gonzalez-Castillo A."/>
            <person name="Gomez-Gil B."/>
            <person name="Enciso-Ibarra K."/>
        </authorList>
    </citation>
    <scope>NUCLEOTIDE SEQUENCE [LARGE SCALE GENOMIC DNA]</scope>
    <source>
        <strain evidence="1 2">CAIM 703</strain>
    </source>
</reference>
<dbReference type="RefSeq" id="WP_075711015.1">
    <property type="nucleotide sequence ID" value="NZ_MJMJ01000046.1"/>
</dbReference>
<dbReference type="AlphaFoldDB" id="A0A1Q9H9Q0"/>
<sequence length="115" mass="12825">MKKRLSVILLVGLTGCASSVEEMAQAGDWYQIGYQDGVTGNHARSMRELTKMGNVNSADYDQGYLTGVNEFCNPDVAYQVGLSGQYYDGVCEGTEEAQRFRMEWQRGWDAGRSSY</sequence>
<dbReference type="PROSITE" id="PS51257">
    <property type="entry name" value="PROKAR_LIPOPROTEIN"/>
    <property type="match status" value="1"/>
</dbReference>
<dbReference type="EMBL" id="MJMJ01000046">
    <property type="protein sequence ID" value="OLQ85582.1"/>
    <property type="molecule type" value="Genomic_DNA"/>
</dbReference>
<organism evidence="1 2">
    <name type="scientific">Vibrio panuliri</name>
    <dbReference type="NCBI Taxonomy" id="1381081"/>
    <lineage>
        <taxon>Bacteria</taxon>
        <taxon>Pseudomonadati</taxon>
        <taxon>Pseudomonadota</taxon>
        <taxon>Gammaproteobacteria</taxon>
        <taxon>Vibrionales</taxon>
        <taxon>Vibrionaceae</taxon>
        <taxon>Vibrio</taxon>
    </lineage>
</organism>
<dbReference type="Pfam" id="PF10973">
    <property type="entry name" value="DUF2799"/>
    <property type="match status" value="1"/>
</dbReference>
<evidence type="ECO:0000313" key="1">
    <source>
        <dbReference type="EMBL" id="OLQ85582.1"/>
    </source>
</evidence>
<comment type="caution">
    <text evidence="1">The sequence shown here is derived from an EMBL/GenBank/DDBJ whole genome shotgun (WGS) entry which is preliminary data.</text>
</comment>
<dbReference type="STRING" id="1381081.BIY22_13820"/>
<dbReference type="Proteomes" id="UP000186313">
    <property type="component" value="Unassembled WGS sequence"/>
</dbReference>
<dbReference type="InterPro" id="IPR021242">
    <property type="entry name" value="DUF2799"/>
</dbReference>
<evidence type="ECO:0000313" key="2">
    <source>
        <dbReference type="Proteomes" id="UP000186313"/>
    </source>
</evidence>
<evidence type="ECO:0008006" key="3">
    <source>
        <dbReference type="Google" id="ProtNLM"/>
    </source>
</evidence>
<protein>
    <recommendedName>
        <fullName evidence="3">DUF2799 domain-containing protein</fullName>
    </recommendedName>
</protein>
<gene>
    <name evidence="1" type="ORF">BIY22_13820</name>
</gene>
<name>A0A1Q9H9Q0_9VIBR</name>
<accession>A0A1Q9H9Q0</accession>
<proteinExistence type="predicted"/>
<dbReference type="OrthoDB" id="5917215at2"/>